<dbReference type="EMBL" id="JXKC01000015">
    <property type="protein sequence ID" value="PCS16240.1"/>
    <property type="molecule type" value="Genomic_DNA"/>
</dbReference>
<accession>A0A2A5SQ39</accession>
<sequence length="186" mass="21637">MDKIQERHNNEFNKANTQGKLVSLEKEYHVLLKTGTPDDSEALEKLYQNIIETAQNVNIKASEALAKKIEANHQRRLRYHHVVSLNYKVGAKKSNEFIDFVTSKEPNPEQALIDKEKHDEYKSALNALKPIDLIIFQTYEELGFYPTHANWKELSKILLTKDIKMTDKTVKKHFEKSFALLQSLLR</sequence>
<gene>
    <name evidence="1" type="ORF">RU92_GL001101</name>
</gene>
<reference evidence="1 2" key="1">
    <citation type="submission" date="2014-12" db="EMBL/GenBank/DDBJ databases">
        <title>Draft genome sequences of 10 type strains of Lactococcus.</title>
        <authorList>
            <person name="Sun Z."/>
            <person name="Zhong Z."/>
            <person name="Liu W."/>
            <person name="Zhang W."/>
            <person name="Zhang H."/>
        </authorList>
    </citation>
    <scope>NUCLEOTIDE SEQUENCE [LARGE SCALE GENOMIC DNA]</scope>
    <source>
        <strain evidence="1 2">DSM 21502</strain>
    </source>
</reference>
<dbReference type="Proteomes" id="UP000218711">
    <property type="component" value="Unassembled WGS sequence"/>
</dbReference>
<evidence type="ECO:0000313" key="2">
    <source>
        <dbReference type="Proteomes" id="UP000218711"/>
    </source>
</evidence>
<dbReference type="AlphaFoldDB" id="A0A2A5SQ39"/>
<proteinExistence type="predicted"/>
<comment type="caution">
    <text evidence="1">The sequence shown here is derived from an EMBL/GenBank/DDBJ whole genome shotgun (WGS) entry which is preliminary data.</text>
</comment>
<dbReference type="RefSeq" id="WP_096816565.1">
    <property type="nucleotide sequence ID" value="NZ_JXKC01000015.1"/>
</dbReference>
<organism evidence="1 2">
    <name type="scientific">Lactococcus cremoris subsp. tructae</name>
    <dbReference type="NCBI Taxonomy" id="542833"/>
    <lineage>
        <taxon>Bacteria</taxon>
        <taxon>Bacillati</taxon>
        <taxon>Bacillota</taxon>
        <taxon>Bacilli</taxon>
        <taxon>Lactobacillales</taxon>
        <taxon>Streptococcaceae</taxon>
        <taxon>Lactococcus</taxon>
    </lineage>
</organism>
<protein>
    <submittedName>
        <fullName evidence="1">Uncharacterized protein</fullName>
    </submittedName>
</protein>
<name>A0A2A5SQ39_LACLC</name>
<evidence type="ECO:0000313" key="1">
    <source>
        <dbReference type="EMBL" id="PCS16240.1"/>
    </source>
</evidence>